<evidence type="ECO:0000256" key="2">
    <source>
        <dbReference type="ARBA" id="ARBA00004922"/>
    </source>
</evidence>
<dbReference type="AlphaFoldDB" id="A0A0N4WST7"/>
<dbReference type="Gene3D" id="3.40.50.11660">
    <property type="entry name" value="Glycosyl transferase family 10, C-terminal domain"/>
    <property type="match status" value="1"/>
</dbReference>
<dbReference type="GO" id="GO:0032580">
    <property type="term" value="C:Golgi cisterna membrane"/>
    <property type="evidence" value="ECO:0007669"/>
    <property type="project" value="UniProtKB-SubCell"/>
</dbReference>
<name>A0A0N4WST7_HAEPC</name>
<proteinExistence type="inferred from homology"/>
<feature type="domain" description="Fucosyltransferase N-terminal" evidence="15">
    <location>
        <begin position="72"/>
        <end position="165"/>
    </location>
</feature>
<comment type="pathway">
    <text evidence="2">Protein modification; protein glycosylation.</text>
</comment>
<accession>A0A0N4WST7</accession>
<evidence type="ECO:0000259" key="14">
    <source>
        <dbReference type="Pfam" id="PF00852"/>
    </source>
</evidence>
<dbReference type="OrthoDB" id="427096at2759"/>
<dbReference type="SUPFAM" id="SSF53756">
    <property type="entry name" value="UDP-Glycosyltransferase/glycogen phosphorylase"/>
    <property type="match status" value="2"/>
</dbReference>
<keyword evidence="7" id="KW-0735">Signal-anchor</keyword>
<dbReference type="Proteomes" id="UP000268014">
    <property type="component" value="Unassembled WGS sequence"/>
</dbReference>
<dbReference type="InterPro" id="IPR001503">
    <property type="entry name" value="Glyco_trans_10"/>
</dbReference>
<sequence>MWTTETFHLRPADLETPSTEQTSNTNISSRKPKAYKFAPRGRPAFFVEELLSNSGISIAERLECHADRTASPKVILSWNAGHTQDNLDGCPEWNCKLTNDRKEMRNADAVLMARQDQSFKRRSDQYIVFFSQESPVNYRFEVPFPDYFNMSLGFRHDTPTSSPYGYTVKLAPSSRPQGELVSMSRVNGKTKGAAWFVSHCGTNSKREVYVQDLTVCSFLGSTEGRDLTFSPLSCEYQTLGVTFLNSKKYFPVDIYGRCGRLNCARGGKCENMLDRDYHFYVAFENSICKDYITEKLWNQGYQRDIVPLVLKRSLVEPFVPPNSFIAADDFNNTEELATYLHYLMKNKTAYAEYFAWRREYKVVFLNGKYHDALERPWGFCQLCRLLWEKPRPAFSISGEDFLVDMNNLALCHSSGFPESLLNRVPISGVSVVELSRLGKSHFAVRVVNVVFCDTSSHLIISFEDF</sequence>
<evidence type="ECO:0000256" key="5">
    <source>
        <dbReference type="ARBA" id="ARBA00022679"/>
    </source>
</evidence>
<dbReference type="OMA" id="AERLECH"/>
<keyword evidence="17" id="KW-1185">Reference proteome</keyword>
<evidence type="ECO:0000313" key="16">
    <source>
        <dbReference type="EMBL" id="VDO53406.1"/>
    </source>
</evidence>
<keyword evidence="4 12" id="KW-0328">Glycosyltransferase</keyword>
<comment type="similarity">
    <text evidence="3 12">Belongs to the glycosyltransferase 10 family.</text>
</comment>
<evidence type="ECO:0000256" key="9">
    <source>
        <dbReference type="ARBA" id="ARBA00023034"/>
    </source>
</evidence>
<feature type="region of interest" description="Disordered" evidence="13">
    <location>
        <begin position="1"/>
        <end position="33"/>
    </location>
</feature>
<dbReference type="InterPro" id="IPR055270">
    <property type="entry name" value="Glyco_tran_10_C"/>
</dbReference>
<evidence type="ECO:0000256" key="10">
    <source>
        <dbReference type="ARBA" id="ARBA00023136"/>
    </source>
</evidence>
<dbReference type="Pfam" id="PF17039">
    <property type="entry name" value="Glyco_tran_10_N"/>
    <property type="match status" value="1"/>
</dbReference>
<dbReference type="UniPathway" id="UPA00378"/>
<keyword evidence="9 12" id="KW-0333">Golgi apparatus</keyword>
<reference evidence="18" key="1">
    <citation type="submission" date="2017-02" db="UniProtKB">
        <authorList>
            <consortium name="WormBaseParasite"/>
        </authorList>
    </citation>
    <scope>IDENTIFICATION</scope>
</reference>
<comment type="subcellular location">
    <subcellularLocation>
        <location evidence="1 12">Golgi apparatus</location>
        <location evidence="1 12">Golgi stack membrane</location>
        <topology evidence="1 12">Single-pass type II membrane protein</topology>
    </subcellularLocation>
</comment>
<evidence type="ECO:0000256" key="12">
    <source>
        <dbReference type="RuleBase" id="RU003832"/>
    </source>
</evidence>
<dbReference type="InterPro" id="IPR038577">
    <property type="entry name" value="GT10-like_C_sf"/>
</dbReference>
<feature type="domain" description="Fucosyltransferase C-terminal" evidence="14">
    <location>
        <begin position="247"/>
        <end position="391"/>
    </location>
</feature>
<keyword evidence="11" id="KW-0325">Glycoprotein</keyword>
<protein>
    <recommendedName>
        <fullName evidence="12">Fucosyltransferase</fullName>
        <ecNumber evidence="12">2.4.1.-</ecNumber>
    </recommendedName>
</protein>
<evidence type="ECO:0000313" key="18">
    <source>
        <dbReference type="WBParaSite" id="HPLM_0001461801-mRNA-1"/>
    </source>
</evidence>
<evidence type="ECO:0000256" key="8">
    <source>
        <dbReference type="ARBA" id="ARBA00022989"/>
    </source>
</evidence>
<keyword evidence="10" id="KW-0472">Membrane</keyword>
<feature type="compositionally biased region" description="Polar residues" evidence="13">
    <location>
        <begin position="16"/>
        <end position="29"/>
    </location>
</feature>
<evidence type="ECO:0000313" key="17">
    <source>
        <dbReference type="Proteomes" id="UP000268014"/>
    </source>
</evidence>
<dbReference type="Pfam" id="PF00852">
    <property type="entry name" value="Glyco_transf_10"/>
    <property type="match status" value="1"/>
</dbReference>
<dbReference type="GO" id="GO:0008417">
    <property type="term" value="F:fucosyltransferase activity"/>
    <property type="evidence" value="ECO:0007669"/>
    <property type="project" value="InterPro"/>
</dbReference>
<keyword evidence="6 12" id="KW-0812">Transmembrane</keyword>
<keyword evidence="8" id="KW-1133">Transmembrane helix</keyword>
<evidence type="ECO:0000256" key="3">
    <source>
        <dbReference type="ARBA" id="ARBA00008919"/>
    </source>
</evidence>
<dbReference type="WBParaSite" id="HPLM_0001461801-mRNA-1">
    <property type="protein sequence ID" value="HPLM_0001461801-mRNA-1"/>
    <property type="gene ID" value="HPLM_0001461801"/>
</dbReference>
<evidence type="ECO:0000256" key="13">
    <source>
        <dbReference type="SAM" id="MobiDB-lite"/>
    </source>
</evidence>
<gene>
    <name evidence="16" type="ORF">HPLM_LOCUS14610</name>
</gene>
<evidence type="ECO:0000256" key="7">
    <source>
        <dbReference type="ARBA" id="ARBA00022968"/>
    </source>
</evidence>
<dbReference type="EMBL" id="UZAF01018629">
    <property type="protein sequence ID" value="VDO53406.1"/>
    <property type="molecule type" value="Genomic_DNA"/>
</dbReference>
<evidence type="ECO:0000256" key="4">
    <source>
        <dbReference type="ARBA" id="ARBA00022676"/>
    </source>
</evidence>
<evidence type="ECO:0000256" key="1">
    <source>
        <dbReference type="ARBA" id="ARBA00004447"/>
    </source>
</evidence>
<evidence type="ECO:0000256" key="6">
    <source>
        <dbReference type="ARBA" id="ARBA00022692"/>
    </source>
</evidence>
<evidence type="ECO:0000259" key="15">
    <source>
        <dbReference type="Pfam" id="PF17039"/>
    </source>
</evidence>
<dbReference type="EC" id="2.4.1.-" evidence="12"/>
<dbReference type="PANTHER" id="PTHR48438">
    <property type="entry name" value="ALPHA-(1,3)-FUCOSYLTRANSFERASE C-RELATED"/>
    <property type="match status" value="1"/>
</dbReference>
<dbReference type="STRING" id="6290.A0A0N4WST7"/>
<evidence type="ECO:0000256" key="11">
    <source>
        <dbReference type="ARBA" id="ARBA00023180"/>
    </source>
</evidence>
<keyword evidence="5 12" id="KW-0808">Transferase</keyword>
<organism evidence="18">
    <name type="scientific">Haemonchus placei</name>
    <name type="common">Barber's pole worm</name>
    <dbReference type="NCBI Taxonomy" id="6290"/>
    <lineage>
        <taxon>Eukaryota</taxon>
        <taxon>Metazoa</taxon>
        <taxon>Ecdysozoa</taxon>
        <taxon>Nematoda</taxon>
        <taxon>Chromadorea</taxon>
        <taxon>Rhabditida</taxon>
        <taxon>Rhabditina</taxon>
        <taxon>Rhabditomorpha</taxon>
        <taxon>Strongyloidea</taxon>
        <taxon>Trichostrongylidae</taxon>
        <taxon>Haemonchus</taxon>
    </lineage>
</organism>
<reference evidence="16 17" key="2">
    <citation type="submission" date="2018-11" db="EMBL/GenBank/DDBJ databases">
        <authorList>
            <consortium name="Pathogen Informatics"/>
        </authorList>
    </citation>
    <scope>NUCLEOTIDE SEQUENCE [LARGE SCALE GENOMIC DNA]</scope>
    <source>
        <strain evidence="16 17">MHpl1</strain>
    </source>
</reference>
<dbReference type="InterPro" id="IPR031481">
    <property type="entry name" value="Glyco_tran_10_N"/>
</dbReference>
<dbReference type="PANTHER" id="PTHR48438:SF1">
    <property type="entry name" value="ALPHA-(1,3)-FUCOSYLTRANSFERASE C-RELATED"/>
    <property type="match status" value="1"/>
</dbReference>